<protein>
    <submittedName>
        <fullName evidence="6">Nitrite reductase/ring-hydroxylating ferredoxin subunit</fullName>
    </submittedName>
</protein>
<dbReference type="PANTHER" id="PTHR40261:SF1">
    <property type="entry name" value="RIESKE DOMAIN-CONTAINING PROTEIN"/>
    <property type="match status" value="1"/>
</dbReference>
<dbReference type="CDD" id="cd03467">
    <property type="entry name" value="Rieske"/>
    <property type="match status" value="1"/>
</dbReference>
<gene>
    <name evidence="6" type="ORF">EV695_3028</name>
</gene>
<name>A0A4R1EUX0_9GAMM</name>
<dbReference type="AlphaFoldDB" id="A0A4R1EUX0"/>
<keyword evidence="2" id="KW-0479">Metal-binding</keyword>
<keyword evidence="1" id="KW-0001">2Fe-2S</keyword>
<dbReference type="Proteomes" id="UP000294887">
    <property type="component" value="Unassembled WGS sequence"/>
</dbReference>
<dbReference type="InterPro" id="IPR036922">
    <property type="entry name" value="Rieske_2Fe-2S_sf"/>
</dbReference>
<dbReference type="PANTHER" id="PTHR40261">
    <property type="match status" value="1"/>
</dbReference>
<reference evidence="6 7" key="1">
    <citation type="submission" date="2019-03" db="EMBL/GenBank/DDBJ databases">
        <title>Genomic Encyclopedia of Type Strains, Phase IV (KMG-IV): sequencing the most valuable type-strain genomes for metagenomic binning, comparative biology and taxonomic classification.</title>
        <authorList>
            <person name="Goeker M."/>
        </authorList>
    </citation>
    <scope>NUCLEOTIDE SEQUENCE [LARGE SCALE GENOMIC DNA]</scope>
    <source>
        <strain evidence="6 7">DSM 24830</strain>
    </source>
</reference>
<evidence type="ECO:0000256" key="1">
    <source>
        <dbReference type="ARBA" id="ARBA00022714"/>
    </source>
</evidence>
<dbReference type="SUPFAM" id="SSF50022">
    <property type="entry name" value="ISP domain"/>
    <property type="match status" value="1"/>
</dbReference>
<proteinExistence type="predicted"/>
<dbReference type="PROSITE" id="PS51296">
    <property type="entry name" value="RIESKE"/>
    <property type="match status" value="1"/>
</dbReference>
<evidence type="ECO:0000256" key="4">
    <source>
        <dbReference type="ARBA" id="ARBA00023014"/>
    </source>
</evidence>
<keyword evidence="4" id="KW-0411">Iron-sulfur</keyword>
<comment type="caution">
    <text evidence="6">The sequence shown here is derived from an EMBL/GenBank/DDBJ whole genome shotgun (WGS) entry which is preliminary data.</text>
</comment>
<dbReference type="OrthoDB" id="9794779at2"/>
<evidence type="ECO:0000313" key="7">
    <source>
        <dbReference type="Proteomes" id="UP000294887"/>
    </source>
</evidence>
<evidence type="ECO:0000259" key="5">
    <source>
        <dbReference type="PROSITE" id="PS51296"/>
    </source>
</evidence>
<evidence type="ECO:0000256" key="2">
    <source>
        <dbReference type="ARBA" id="ARBA00022723"/>
    </source>
</evidence>
<dbReference type="GO" id="GO:0046872">
    <property type="term" value="F:metal ion binding"/>
    <property type="evidence" value="ECO:0007669"/>
    <property type="project" value="UniProtKB-KW"/>
</dbReference>
<dbReference type="GO" id="GO:0051537">
    <property type="term" value="F:2 iron, 2 sulfur cluster binding"/>
    <property type="evidence" value="ECO:0007669"/>
    <property type="project" value="UniProtKB-KW"/>
</dbReference>
<keyword evidence="7" id="KW-1185">Reference proteome</keyword>
<sequence>MKKDSAVTNQFLCKLSDLEDLSCKGFTVDVKQNSSRIFIIRKGDDVFGYLNVCPHALAPLEWNPDDFLDENKEHIICSMHAAKFTIEEGVCIEGPCIGASLTSVNLVIKDGVIYLS</sequence>
<evidence type="ECO:0000256" key="3">
    <source>
        <dbReference type="ARBA" id="ARBA00023004"/>
    </source>
</evidence>
<dbReference type="Pfam" id="PF00355">
    <property type="entry name" value="Rieske"/>
    <property type="match status" value="1"/>
</dbReference>
<accession>A0A4R1EUX0</accession>
<dbReference type="InterPro" id="IPR017941">
    <property type="entry name" value="Rieske_2Fe-2S"/>
</dbReference>
<dbReference type="Gene3D" id="2.102.10.10">
    <property type="entry name" value="Rieske [2Fe-2S] iron-sulphur domain"/>
    <property type="match status" value="1"/>
</dbReference>
<keyword evidence="3" id="KW-0408">Iron</keyword>
<dbReference type="RefSeq" id="WP_131906775.1">
    <property type="nucleotide sequence ID" value="NZ_BAAAFU010000001.1"/>
</dbReference>
<evidence type="ECO:0000313" key="6">
    <source>
        <dbReference type="EMBL" id="TCJ85063.1"/>
    </source>
</evidence>
<feature type="domain" description="Rieske" evidence="5">
    <location>
        <begin position="10"/>
        <end position="115"/>
    </location>
</feature>
<organism evidence="6 7">
    <name type="scientific">Cocleimonas flava</name>
    <dbReference type="NCBI Taxonomy" id="634765"/>
    <lineage>
        <taxon>Bacteria</taxon>
        <taxon>Pseudomonadati</taxon>
        <taxon>Pseudomonadota</taxon>
        <taxon>Gammaproteobacteria</taxon>
        <taxon>Thiotrichales</taxon>
        <taxon>Thiotrichaceae</taxon>
        <taxon>Cocleimonas</taxon>
    </lineage>
</organism>
<dbReference type="EMBL" id="SMFQ01000004">
    <property type="protein sequence ID" value="TCJ85063.1"/>
    <property type="molecule type" value="Genomic_DNA"/>
</dbReference>